<sequence>MYFAASGGSDKPGKHDLHSPFSHLLHNNLPLPNNYSQRTVDSIVRQAESTLRVLRDNITDLHRLLSERQSHLLQIQNFVKGHRQLSERRLITSFPPELLHAIFGFLVEETHNTLSWTAKGLHDSLSYRNPVWVVSQHPSPELWAPVTLAVCSGVADEEDSDSINVAKNNGLSRLGAQLALFGFSPLSIRLIVDLDAPEVKLDHLRSLLQLLFLNRTRWRRLHITTTGGCVFFEELLNHLASSTTAHAHTPLFPRLETFEYSSNAAEIQNVPNYVPPGSFPCLNTLKISGVSEEASWLTVMPWAQLQVLSISDCYDNDLYFFQNIMPQLLCLQRLSLRLYLGEEGEDVPSSHYTTYNLPALHTLDVAHISHESDLYTDVMPDWSTCLIPLGAPQLRHFHIGCISIDAIGIITVPFPTFAVDALAHWGSTITHFQCMELACGTHQTLVEIFQCMPALRSLEVGIVLGVSNPLDRNPSPESLTTMQHLSAALQLDSSQHSEMTSTSPAQDLFPELEHITVRFKVYSRRVHDRDTLIPYLLDALEPRFGKDKLRKVDAVFSAPRGVPEFVLPGSSRQRIEEVRYRWGVIVRLEQFTEERSSWLEEDVGAAAF</sequence>
<dbReference type="EMBL" id="ML178837">
    <property type="protein sequence ID" value="TFK98767.1"/>
    <property type="molecule type" value="Genomic_DNA"/>
</dbReference>
<name>A0A5C3QC89_9AGAR</name>
<dbReference type="AlphaFoldDB" id="A0A5C3QC89"/>
<dbReference type="InterPro" id="IPR032675">
    <property type="entry name" value="LRR_dom_sf"/>
</dbReference>
<proteinExistence type="predicted"/>
<evidence type="ECO:0008006" key="3">
    <source>
        <dbReference type="Google" id="ProtNLM"/>
    </source>
</evidence>
<keyword evidence="2" id="KW-1185">Reference proteome</keyword>
<dbReference type="SUPFAM" id="SSF52047">
    <property type="entry name" value="RNI-like"/>
    <property type="match status" value="1"/>
</dbReference>
<reference evidence="1 2" key="1">
    <citation type="journal article" date="2019" name="Nat. Ecol. Evol.">
        <title>Megaphylogeny resolves global patterns of mushroom evolution.</title>
        <authorList>
            <person name="Varga T."/>
            <person name="Krizsan K."/>
            <person name="Foldi C."/>
            <person name="Dima B."/>
            <person name="Sanchez-Garcia M."/>
            <person name="Sanchez-Ramirez S."/>
            <person name="Szollosi G.J."/>
            <person name="Szarkandi J.G."/>
            <person name="Papp V."/>
            <person name="Albert L."/>
            <person name="Andreopoulos W."/>
            <person name="Angelini C."/>
            <person name="Antonin V."/>
            <person name="Barry K.W."/>
            <person name="Bougher N.L."/>
            <person name="Buchanan P."/>
            <person name="Buyck B."/>
            <person name="Bense V."/>
            <person name="Catcheside P."/>
            <person name="Chovatia M."/>
            <person name="Cooper J."/>
            <person name="Damon W."/>
            <person name="Desjardin D."/>
            <person name="Finy P."/>
            <person name="Geml J."/>
            <person name="Haridas S."/>
            <person name="Hughes K."/>
            <person name="Justo A."/>
            <person name="Karasinski D."/>
            <person name="Kautmanova I."/>
            <person name="Kiss B."/>
            <person name="Kocsube S."/>
            <person name="Kotiranta H."/>
            <person name="LaButti K.M."/>
            <person name="Lechner B.E."/>
            <person name="Liimatainen K."/>
            <person name="Lipzen A."/>
            <person name="Lukacs Z."/>
            <person name="Mihaltcheva S."/>
            <person name="Morgado L.N."/>
            <person name="Niskanen T."/>
            <person name="Noordeloos M.E."/>
            <person name="Ohm R.A."/>
            <person name="Ortiz-Santana B."/>
            <person name="Ovrebo C."/>
            <person name="Racz N."/>
            <person name="Riley R."/>
            <person name="Savchenko A."/>
            <person name="Shiryaev A."/>
            <person name="Soop K."/>
            <person name="Spirin V."/>
            <person name="Szebenyi C."/>
            <person name="Tomsovsky M."/>
            <person name="Tulloss R.E."/>
            <person name="Uehling J."/>
            <person name="Grigoriev I.V."/>
            <person name="Vagvolgyi C."/>
            <person name="Papp T."/>
            <person name="Martin F.M."/>
            <person name="Miettinen O."/>
            <person name="Hibbett D.S."/>
            <person name="Nagy L.G."/>
        </authorList>
    </citation>
    <scope>NUCLEOTIDE SEQUENCE [LARGE SCALE GENOMIC DNA]</scope>
    <source>
        <strain evidence="1 2">CBS 309.79</strain>
    </source>
</reference>
<evidence type="ECO:0000313" key="1">
    <source>
        <dbReference type="EMBL" id="TFK98767.1"/>
    </source>
</evidence>
<gene>
    <name evidence="1" type="ORF">BDV98DRAFT_572191</name>
</gene>
<dbReference type="Proteomes" id="UP000305067">
    <property type="component" value="Unassembled WGS sequence"/>
</dbReference>
<organism evidence="1 2">
    <name type="scientific">Pterulicium gracile</name>
    <dbReference type="NCBI Taxonomy" id="1884261"/>
    <lineage>
        <taxon>Eukaryota</taxon>
        <taxon>Fungi</taxon>
        <taxon>Dikarya</taxon>
        <taxon>Basidiomycota</taxon>
        <taxon>Agaricomycotina</taxon>
        <taxon>Agaricomycetes</taxon>
        <taxon>Agaricomycetidae</taxon>
        <taxon>Agaricales</taxon>
        <taxon>Pleurotineae</taxon>
        <taxon>Pterulaceae</taxon>
        <taxon>Pterulicium</taxon>
    </lineage>
</organism>
<protein>
    <recommendedName>
        <fullName evidence="3">F-box domain-containing protein</fullName>
    </recommendedName>
</protein>
<dbReference type="Gene3D" id="3.80.10.10">
    <property type="entry name" value="Ribonuclease Inhibitor"/>
    <property type="match status" value="1"/>
</dbReference>
<evidence type="ECO:0000313" key="2">
    <source>
        <dbReference type="Proteomes" id="UP000305067"/>
    </source>
</evidence>
<accession>A0A5C3QC89</accession>